<evidence type="ECO:0000256" key="1">
    <source>
        <dbReference type="SAM" id="MobiDB-lite"/>
    </source>
</evidence>
<keyword evidence="3" id="KW-1185">Reference proteome</keyword>
<evidence type="ECO:0000313" key="2">
    <source>
        <dbReference type="EMBL" id="KAF5806516.1"/>
    </source>
</evidence>
<sequence>MLERTRNALRDKDLHAKDVEIAELKRRLREQTDKSESLEIDSEAERVKAATAEEAK</sequence>
<gene>
    <name evidence="2" type="ORF">HanXRQr2_Chr05g0222341</name>
</gene>
<protein>
    <submittedName>
        <fullName evidence="2">Uncharacterized protein</fullName>
    </submittedName>
</protein>
<organism evidence="2 3">
    <name type="scientific">Helianthus annuus</name>
    <name type="common">Common sunflower</name>
    <dbReference type="NCBI Taxonomy" id="4232"/>
    <lineage>
        <taxon>Eukaryota</taxon>
        <taxon>Viridiplantae</taxon>
        <taxon>Streptophyta</taxon>
        <taxon>Embryophyta</taxon>
        <taxon>Tracheophyta</taxon>
        <taxon>Spermatophyta</taxon>
        <taxon>Magnoliopsida</taxon>
        <taxon>eudicotyledons</taxon>
        <taxon>Gunneridae</taxon>
        <taxon>Pentapetalae</taxon>
        <taxon>asterids</taxon>
        <taxon>campanulids</taxon>
        <taxon>Asterales</taxon>
        <taxon>Asteraceae</taxon>
        <taxon>Asteroideae</taxon>
        <taxon>Heliantheae alliance</taxon>
        <taxon>Heliantheae</taxon>
        <taxon>Helianthus</taxon>
    </lineage>
</organism>
<comment type="caution">
    <text evidence="2">The sequence shown here is derived from an EMBL/GenBank/DDBJ whole genome shotgun (WGS) entry which is preliminary data.</text>
</comment>
<name>A0A9K3J0F5_HELAN</name>
<reference evidence="2" key="2">
    <citation type="submission" date="2020-06" db="EMBL/GenBank/DDBJ databases">
        <title>Helianthus annuus Genome sequencing and assembly Release 2.</title>
        <authorList>
            <person name="Gouzy J."/>
            <person name="Langlade N."/>
            <person name="Munos S."/>
        </authorList>
    </citation>
    <scope>NUCLEOTIDE SEQUENCE</scope>
    <source>
        <tissue evidence="2">Leaves</tissue>
    </source>
</reference>
<reference evidence="2" key="1">
    <citation type="journal article" date="2017" name="Nature">
        <title>The sunflower genome provides insights into oil metabolism, flowering and Asterid evolution.</title>
        <authorList>
            <person name="Badouin H."/>
            <person name="Gouzy J."/>
            <person name="Grassa C.J."/>
            <person name="Murat F."/>
            <person name="Staton S.E."/>
            <person name="Cottret L."/>
            <person name="Lelandais-Briere C."/>
            <person name="Owens G.L."/>
            <person name="Carrere S."/>
            <person name="Mayjonade B."/>
            <person name="Legrand L."/>
            <person name="Gill N."/>
            <person name="Kane N.C."/>
            <person name="Bowers J.E."/>
            <person name="Hubner S."/>
            <person name="Bellec A."/>
            <person name="Berard A."/>
            <person name="Berges H."/>
            <person name="Blanchet N."/>
            <person name="Boniface M.C."/>
            <person name="Brunel D."/>
            <person name="Catrice O."/>
            <person name="Chaidir N."/>
            <person name="Claudel C."/>
            <person name="Donnadieu C."/>
            <person name="Faraut T."/>
            <person name="Fievet G."/>
            <person name="Helmstetter N."/>
            <person name="King M."/>
            <person name="Knapp S.J."/>
            <person name="Lai Z."/>
            <person name="Le Paslier M.C."/>
            <person name="Lippi Y."/>
            <person name="Lorenzon L."/>
            <person name="Mandel J.R."/>
            <person name="Marage G."/>
            <person name="Marchand G."/>
            <person name="Marquand E."/>
            <person name="Bret-Mestries E."/>
            <person name="Morien E."/>
            <person name="Nambeesan S."/>
            <person name="Nguyen T."/>
            <person name="Pegot-Espagnet P."/>
            <person name="Pouilly N."/>
            <person name="Raftis F."/>
            <person name="Sallet E."/>
            <person name="Schiex T."/>
            <person name="Thomas J."/>
            <person name="Vandecasteele C."/>
            <person name="Vares D."/>
            <person name="Vear F."/>
            <person name="Vautrin S."/>
            <person name="Crespi M."/>
            <person name="Mangin B."/>
            <person name="Burke J.M."/>
            <person name="Salse J."/>
            <person name="Munos S."/>
            <person name="Vincourt P."/>
            <person name="Rieseberg L.H."/>
            <person name="Langlade N.B."/>
        </authorList>
    </citation>
    <scope>NUCLEOTIDE SEQUENCE</scope>
    <source>
        <tissue evidence="2">Leaves</tissue>
    </source>
</reference>
<dbReference type="Gramene" id="mRNA:HanXRQr2_Chr05g0222341">
    <property type="protein sequence ID" value="mRNA:HanXRQr2_Chr05g0222341"/>
    <property type="gene ID" value="HanXRQr2_Chr05g0222341"/>
</dbReference>
<proteinExistence type="predicted"/>
<dbReference type="Proteomes" id="UP000215914">
    <property type="component" value="Unassembled WGS sequence"/>
</dbReference>
<dbReference type="AlphaFoldDB" id="A0A9K3J0F5"/>
<feature type="region of interest" description="Disordered" evidence="1">
    <location>
        <begin position="30"/>
        <end position="56"/>
    </location>
</feature>
<dbReference type="EMBL" id="MNCJ02000320">
    <property type="protein sequence ID" value="KAF5806516.1"/>
    <property type="molecule type" value="Genomic_DNA"/>
</dbReference>
<accession>A0A9K3J0F5</accession>
<evidence type="ECO:0000313" key="3">
    <source>
        <dbReference type="Proteomes" id="UP000215914"/>
    </source>
</evidence>